<dbReference type="AlphaFoldDB" id="A0A376RPJ7"/>
<name>A0A376RPJ7_ECOLX</name>
<evidence type="ECO:0000313" key="1">
    <source>
        <dbReference type="EMBL" id="STI20031.1"/>
    </source>
</evidence>
<protein>
    <submittedName>
        <fullName evidence="1">Phospholipase D</fullName>
    </submittedName>
</protein>
<organism evidence="1 2">
    <name type="scientific">Escherichia coli</name>
    <dbReference type="NCBI Taxonomy" id="562"/>
    <lineage>
        <taxon>Bacteria</taxon>
        <taxon>Pseudomonadati</taxon>
        <taxon>Pseudomonadota</taxon>
        <taxon>Gammaproteobacteria</taxon>
        <taxon>Enterobacterales</taxon>
        <taxon>Enterobacteriaceae</taxon>
        <taxon>Escherichia</taxon>
    </lineage>
</organism>
<evidence type="ECO:0000313" key="2">
    <source>
        <dbReference type="Proteomes" id="UP000254159"/>
    </source>
</evidence>
<dbReference type="EMBL" id="UGCD01000002">
    <property type="protein sequence ID" value="STI20031.1"/>
    <property type="molecule type" value="Genomic_DNA"/>
</dbReference>
<accession>A0A376RPJ7</accession>
<gene>
    <name evidence="1" type="ORF">NCTC10865_05426</name>
</gene>
<proteinExistence type="predicted"/>
<dbReference type="RefSeq" id="WP_249509021.1">
    <property type="nucleotide sequence ID" value="NZ_LPZG01000223.1"/>
</dbReference>
<sequence length="172" mass="20050">MNMLSWWKSLSEPPSHEDINLGINANYIREHLAKDKINTLSEEELHKIFSYTHATMDHVIKMSVDTFGLTSRISLDKEKRAILFTQWIMKQTNKNGMTIAELLNYVLYDGKQELMWERIYLAGKDDNYKFQHYGINSISEVVGWARPEVTPPRNGRTNKALRALGYPVKIYI</sequence>
<reference evidence="1 2" key="1">
    <citation type="submission" date="2018-06" db="EMBL/GenBank/DDBJ databases">
        <authorList>
            <consortium name="Pathogen Informatics"/>
            <person name="Doyle S."/>
        </authorList>
    </citation>
    <scope>NUCLEOTIDE SEQUENCE [LARGE SCALE GENOMIC DNA]</scope>
    <source>
        <strain evidence="1 2">NCTC10865</strain>
    </source>
</reference>
<dbReference type="Proteomes" id="UP000254159">
    <property type="component" value="Unassembled WGS sequence"/>
</dbReference>